<evidence type="ECO:0000259" key="2">
    <source>
        <dbReference type="Pfam" id="PF01408"/>
    </source>
</evidence>
<evidence type="ECO:0000313" key="4">
    <source>
        <dbReference type="EMBL" id="MPM60612.1"/>
    </source>
</evidence>
<gene>
    <name evidence="4" type="primary">xdh_2</name>
    <name evidence="4" type="ORF">SDC9_107464</name>
</gene>
<feature type="domain" description="GFO/IDH/MocA-like oxidoreductase" evidence="3">
    <location>
        <begin position="78"/>
        <end position="211"/>
    </location>
</feature>
<dbReference type="Pfam" id="PF01408">
    <property type="entry name" value="GFO_IDH_MocA"/>
    <property type="match status" value="1"/>
</dbReference>
<feature type="domain" description="Gfo/Idh/MocA-like oxidoreductase N-terminal" evidence="2">
    <location>
        <begin position="2"/>
        <end position="65"/>
    </location>
</feature>
<dbReference type="AlphaFoldDB" id="A0A645B5B5"/>
<keyword evidence="1 4" id="KW-0560">Oxidoreductase</keyword>
<dbReference type="Pfam" id="PF22725">
    <property type="entry name" value="GFO_IDH_MocA_C3"/>
    <property type="match status" value="1"/>
</dbReference>
<protein>
    <submittedName>
        <fullName evidence="4">D-xylose dehydrogenase</fullName>
        <ecNumber evidence="4">1.1.1.179</ecNumber>
    </submittedName>
</protein>
<dbReference type="EC" id="1.1.1.179" evidence="4"/>
<dbReference type="PANTHER" id="PTHR43818:SF11">
    <property type="entry name" value="BCDNA.GH03377"/>
    <property type="match status" value="1"/>
</dbReference>
<accession>A0A645B5B5</accession>
<dbReference type="Gene3D" id="3.40.50.720">
    <property type="entry name" value="NAD(P)-binding Rossmann-like Domain"/>
    <property type="match status" value="1"/>
</dbReference>
<evidence type="ECO:0000256" key="1">
    <source>
        <dbReference type="ARBA" id="ARBA00023002"/>
    </source>
</evidence>
<name>A0A645B5B5_9ZZZZ</name>
<dbReference type="InterPro" id="IPR050463">
    <property type="entry name" value="Gfo/Idh/MocA_oxidrdct_glycsds"/>
</dbReference>
<evidence type="ECO:0000259" key="3">
    <source>
        <dbReference type="Pfam" id="PF22725"/>
    </source>
</evidence>
<sequence>MDADALLADPEIEIVLNLTTPQHHFAICEQALLAGKHVYVEKPLSLNMEQANRLHALAKEKGVRIGGAPDTFLGAGLQTSRKLLEEGWIGKPVAACAYMMNHGHEHWHPNPEFYYKEGAGPMFDMGPYYLTALVHLLGPVKRLSGLTKTTFAERTILSEPLKGSTITVDVPTHVTGLLEFANGVAGTIVTSFDVWNHSMPFIEIYGTEGTLQVPDPNTFGGPVRLRRFREEGWSEIPLRYSYKENSRGLGLSEMARSISLGEGHRANGDLTRHVLEIMHAIHVSDATSSHVQLKTTCEQPSLLGDF</sequence>
<dbReference type="GO" id="GO:0047837">
    <property type="term" value="F:D-xylose 1-dehydrogenase (NADP+) activity"/>
    <property type="evidence" value="ECO:0007669"/>
    <property type="project" value="UniProtKB-EC"/>
</dbReference>
<dbReference type="InterPro" id="IPR000683">
    <property type="entry name" value="Gfo/Idh/MocA-like_OxRdtase_N"/>
</dbReference>
<dbReference type="GO" id="GO:0000166">
    <property type="term" value="F:nucleotide binding"/>
    <property type="evidence" value="ECO:0007669"/>
    <property type="project" value="InterPro"/>
</dbReference>
<dbReference type="InterPro" id="IPR036291">
    <property type="entry name" value="NAD(P)-bd_dom_sf"/>
</dbReference>
<reference evidence="4" key="1">
    <citation type="submission" date="2019-08" db="EMBL/GenBank/DDBJ databases">
        <authorList>
            <person name="Kucharzyk K."/>
            <person name="Murdoch R.W."/>
            <person name="Higgins S."/>
            <person name="Loffler F."/>
        </authorList>
    </citation>
    <scope>NUCLEOTIDE SEQUENCE</scope>
</reference>
<dbReference type="SUPFAM" id="SSF51735">
    <property type="entry name" value="NAD(P)-binding Rossmann-fold domains"/>
    <property type="match status" value="1"/>
</dbReference>
<dbReference type="SUPFAM" id="SSF55347">
    <property type="entry name" value="Glyceraldehyde-3-phosphate dehydrogenase-like, C-terminal domain"/>
    <property type="match status" value="1"/>
</dbReference>
<dbReference type="EMBL" id="VSSQ01017889">
    <property type="protein sequence ID" value="MPM60612.1"/>
    <property type="molecule type" value="Genomic_DNA"/>
</dbReference>
<dbReference type="Gene3D" id="3.30.360.10">
    <property type="entry name" value="Dihydrodipicolinate Reductase, domain 2"/>
    <property type="match status" value="1"/>
</dbReference>
<comment type="caution">
    <text evidence="4">The sequence shown here is derived from an EMBL/GenBank/DDBJ whole genome shotgun (WGS) entry which is preliminary data.</text>
</comment>
<proteinExistence type="predicted"/>
<organism evidence="4">
    <name type="scientific">bioreactor metagenome</name>
    <dbReference type="NCBI Taxonomy" id="1076179"/>
    <lineage>
        <taxon>unclassified sequences</taxon>
        <taxon>metagenomes</taxon>
        <taxon>ecological metagenomes</taxon>
    </lineage>
</organism>
<dbReference type="InterPro" id="IPR055170">
    <property type="entry name" value="GFO_IDH_MocA-like_dom"/>
</dbReference>
<dbReference type="PANTHER" id="PTHR43818">
    <property type="entry name" value="BCDNA.GH03377"/>
    <property type="match status" value="1"/>
</dbReference>